<dbReference type="PANTHER" id="PTHR43861:SF1">
    <property type="entry name" value="TRANS-ACONITATE 2-METHYLTRANSFERASE"/>
    <property type="match status" value="1"/>
</dbReference>
<accession>A0A9D2SA31</accession>
<name>A0A9D2SA31_9FIRM</name>
<dbReference type="InterPro" id="IPR025714">
    <property type="entry name" value="Methyltranfer_dom"/>
</dbReference>
<dbReference type="PANTHER" id="PTHR43861">
    <property type="entry name" value="TRANS-ACONITATE 2-METHYLTRANSFERASE-RELATED"/>
    <property type="match status" value="1"/>
</dbReference>
<protein>
    <submittedName>
        <fullName evidence="2">Methyltransferase domain-containing protein</fullName>
    </submittedName>
</protein>
<dbReference type="InterPro" id="IPR023149">
    <property type="entry name" value="Trans_acon_MeTrfase_C"/>
</dbReference>
<keyword evidence="2" id="KW-0808">Transferase</keyword>
<proteinExistence type="predicted"/>
<evidence type="ECO:0000313" key="3">
    <source>
        <dbReference type="Proteomes" id="UP000823877"/>
    </source>
</evidence>
<dbReference type="Gene3D" id="1.10.150.290">
    <property type="entry name" value="S-adenosyl-L-methionine-dependent methyltransferases"/>
    <property type="match status" value="1"/>
</dbReference>
<gene>
    <name evidence="2" type="ORF">IAA37_07500</name>
</gene>
<evidence type="ECO:0000259" key="1">
    <source>
        <dbReference type="Pfam" id="PF13847"/>
    </source>
</evidence>
<reference evidence="2" key="1">
    <citation type="journal article" date="2021" name="PeerJ">
        <title>Extensive microbial diversity within the chicken gut microbiome revealed by metagenomics and culture.</title>
        <authorList>
            <person name="Gilroy R."/>
            <person name="Ravi A."/>
            <person name="Getino M."/>
            <person name="Pursley I."/>
            <person name="Horton D.L."/>
            <person name="Alikhan N.F."/>
            <person name="Baker D."/>
            <person name="Gharbi K."/>
            <person name="Hall N."/>
            <person name="Watson M."/>
            <person name="Adriaenssens E.M."/>
            <person name="Foster-Nyarko E."/>
            <person name="Jarju S."/>
            <person name="Secka A."/>
            <person name="Antonio M."/>
            <person name="Oren A."/>
            <person name="Chaudhuri R.R."/>
            <person name="La Ragione R."/>
            <person name="Hildebrand F."/>
            <person name="Pallen M.J."/>
        </authorList>
    </citation>
    <scope>NUCLEOTIDE SEQUENCE</scope>
    <source>
        <strain evidence="2">CHK188-16595</strain>
    </source>
</reference>
<dbReference type="SUPFAM" id="SSF53335">
    <property type="entry name" value="S-adenosyl-L-methionine-dependent methyltransferases"/>
    <property type="match status" value="1"/>
</dbReference>
<feature type="domain" description="Methyltransferase" evidence="1">
    <location>
        <begin position="33"/>
        <end position="146"/>
    </location>
</feature>
<dbReference type="Pfam" id="PF13847">
    <property type="entry name" value="Methyltransf_31"/>
    <property type="match status" value="1"/>
</dbReference>
<sequence length="252" mass="29259">MSDWNAESYLKFKKERTQPCIDLAARVRSAAPKTVADLGCGPGNSTAVLKSLFPGAVITGFDNSENMIRNAKENCPDLQFELRSVWDLEQNYDLIFSNACLQWVPDHEKLIPFLFAKLNSGGLLAVQMPMNAEEPLFKIIKETAETSEFDFSSVYFEKNDILKPEAYYDLLSRHTDCFTIWETVYYHTMKDHSQLIDWVRSTRLRPYLSVLNEQEQQRFEQEILERAIKAYPPTENGSIIFRFRRLFFVAQK</sequence>
<evidence type="ECO:0000313" key="2">
    <source>
        <dbReference type="EMBL" id="HJB75496.1"/>
    </source>
</evidence>
<comment type="caution">
    <text evidence="2">The sequence shown here is derived from an EMBL/GenBank/DDBJ whole genome shotgun (WGS) entry which is preliminary data.</text>
</comment>
<keyword evidence="2" id="KW-0489">Methyltransferase</keyword>
<dbReference type="GO" id="GO:0032259">
    <property type="term" value="P:methylation"/>
    <property type="evidence" value="ECO:0007669"/>
    <property type="project" value="UniProtKB-KW"/>
</dbReference>
<dbReference type="InterPro" id="IPR029063">
    <property type="entry name" value="SAM-dependent_MTases_sf"/>
</dbReference>
<dbReference type="EMBL" id="DWXN01000012">
    <property type="protein sequence ID" value="HJB75496.1"/>
    <property type="molecule type" value="Genomic_DNA"/>
</dbReference>
<dbReference type="Proteomes" id="UP000823877">
    <property type="component" value="Unassembled WGS sequence"/>
</dbReference>
<dbReference type="CDD" id="cd02440">
    <property type="entry name" value="AdoMet_MTases"/>
    <property type="match status" value="1"/>
</dbReference>
<dbReference type="GO" id="GO:0030798">
    <property type="term" value="F:trans-aconitate 2-methyltransferase activity"/>
    <property type="evidence" value="ECO:0007669"/>
    <property type="project" value="InterPro"/>
</dbReference>
<reference evidence="2" key="2">
    <citation type="submission" date="2021-04" db="EMBL/GenBank/DDBJ databases">
        <authorList>
            <person name="Gilroy R."/>
        </authorList>
    </citation>
    <scope>NUCLEOTIDE SEQUENCE</scope>
    <source>
        <strain evidence="2">CHK188-16595</strain>
    </source>
</reference>
<dbReference type="AlphaFoldDB" id="A0A9D2SA31"/>
<organism evidence="2 3">
    <name type="scientific">Candidatus Eubacterium faecale</name>
    <dbReference type="NCBI Taxonomy" id="2838568"/>
    <lineage>
        <taxon>Bacteria</taxon>
        <taxon>Bacillati</taxon>
        <taxon>Bacillota</taxon>
        <taxon>Clostridia</taxon>
        <taxon>Eubacteriales</taxon>
        <taxon>Eubacteriaceae</taxon>
        <taxon>Eubacterium</taxon>
    </lineage>
</organism>
<dbReference type="Gene3D" id="3.40.50.150">
    <property type="entry name" value="Vaccinia Virus protein VP39"/>
    <property type="match status" value="1"/>
</dbReference>